<dbReference type="AlphaFoldDB" id="A0AAV9IDB3"/>
<dbReference type="InterPro" id="IPR001375">
    <property type="entry name" value="Peptidase_S9_cat"/>
</dbReference>
<comment type="subunit">
    <text evidence="4">Homotetramer.</text>
</comment>
<name>A0AAV9IDB3_9RHOD</name>
<dbReference type="GO" id="GO:0008242">
    <property type="term" value="F:omega peptidase activity"/>
    <property type="evidence" value="ECO:0007669"/>
    <property type="project" value="UniProtKB-EC"/>
</dbReference>
<dbReference type="InterPro" id="IPR011042">
    <property type="entry name" value="6-blade_b-propeller_TolB-like"/>
</dbReference>
<evidence type="ECO:0000256" key="8">
    <source>
        <dbReference type="ARBA" id="ARBA00022801"/>
    </source>
</evidence>
<gene>
    <name evidence="11" type="ORF">GAYE_SCF12G3270</name>
</gene>
<dbReference type="EC" id="3.4.19.1" evidence="5"/>
<dbReference type="GO" id="GO:0004252">
    <property type="term" value="F:serine-type endopeptidase activity"/>
    <property type="evidence" value="ECO:0007669"/>
    <property type="project" value="TreeGrafter"/>
</dbReference>
<evidence type="ECO:0000256" key="4">
    <source>
        <dbReference type="ARBA" id="ARBA00011881"/>
    </source>
</evidence>
<comment type="catalytic activity">
    <reaction evidence="1">
        <text>Cleavage of an N-acetyl or N-formyl amino acid from the N-terminus of a polypeptide.</text>
        <dbReference type="EC" id="3.4.19.1"/>
    </reaction>
</comment>
<protein>
    <recommendedName>
        <fullName evidence="6">Acylamino-acid-releasing enzyme</fullName>
        <ecNumber evidence="5">3.4.19.1</ecNumber>
    </recommendedName>
</protein>
<evidence type="ECO:0000313" key="11">
    <source>
        <dbReference type="EMBL" id="KAK4525362.1"/>
    </source>
</evidence>
<organism evidence="11 12">
    <name type="scientific">Galdieria yellowstonensis</name>
    <dbReference type="NCBI Taxonomy" id="3028027"/>
    <lineage>
        <taxon>Eukaryota</taxon>
        <taxon>Rhodophyta</taxon>
        <taxon>Bangiophyceae</taxon>
        <taxon>Galdieriales</taxon>
        <taxon>Galdieriaceae</taxon>
        <taxon>Galdieria</taxon>
    </lineage>
</organism>
<evidence type="ECO:0000256" key="5">
    <source>
        <dbReference type="ARBA" id="ARBA00012917"/>
    </source>
</evidence>
<dbReference type="Proteomes" id="UP001300502">
    <property type="component" value="Unassembled WGS sequence"/>
</dbReference>
<accession>A0AAV9IDB3</accession>
<comment type="subcellular location">
    <subcellularLocation>
        <location evidence="2">Cytoplasm</location>
    </subcellularLocation>
</comment>
<keyword evidence="12" id="KW-1185">Reference proteome</keyword>
<evidence type="ECO:0000313" key="12">
    <source>
        <dbReference type="Proteomes" id="UP001300502"/>
    </source>
</evidence>
<comment type="similarity">
    <text evidence="3">Belongs to the peptidase S9C family.</text>
</comment>
<evidence type="ECO:0000256" key="6">
    <source>
        <dbReference type="ARBA" id="ARBA00018421"/>
    </source>
</evidence>
<dbReference type="PANTHER" id="PTHR42776">
    <property type="entry name" value="SERINE PEPTIDASE S9 FAMILY MEMBER"/>
    <property type="match status" value="1"/>
</dbReference>
<evidence type="ECO:0000259" key="10">
    <source>
        <dbReference type="Pfam" id="PF19283"/>
    </source>
</evidence>
<dbReference type="InterPro" id="IPR045550">
    <property type="entry name" value="AARE_N"/>
</dbReference>
<evidence type="ECO:0000256" key="3">
    <source>
        <dbReference type="ARBA" id="ARBA00010040"/>
    </source>
</evidence>
<evidence type="ECO:0000256" key="7">
    <source>
        <dbReference type="ARBA" id="ARBA00022490"/>
    </source>
</evidence>
<dbReference type="Pfam" id="PF19283">
    <property type="entry name" value="APEH_N"/>
    <property type="match status" value="1"/>
</dbReference>
<dbReference type="SUPFAM" id="SSF82171">
    <property type="entry name" value="DPP6 N-terminal domain-like"/>
    <property type="match status" value="1"/>
</dbReference>
<dbReference type="SUPFAM" id="SSF53474">
    <property type="entry name" value="alpha/beta-Hydrolases"/>
    <property type="match status" value="1"/>
</dbReference>
<keyword evidence="7" id="KW-0963">Cytoplasm</keyword>
<reference evidence="11 12" key="1">
    <citation type="submission" date="2022-07" db="EMBL/GenBank/DDBJ databases">
        <title>Genome-wide signatures of adaptation to extreme environments.</title>
        <authorList>
            <person name="Cho C.H."/>
            <person name="Yoon H.S."/>
        </authorList>
    </citation>
    <scope>NUCLEOTIDE SEQUENCE [LARGE SCALE GENOMIC DNA]</scope>
    <source>
        <strain evidence="11 12">108.79 E11</strain>
    </source>
</reference>
<dbReference type="InterPro" id="IPR029058">
    <property type="entry name" value="AB_hydrolase_fold"/>
</dbReference>
<dbReference type="Pfam" id="PF00326">
    <property type="entry name" value="Peptidase_S9"/>
    <property type="match status" value="1"/>
</dbReference>
<sequence length="737" mass="84157">MSVSTLIDSQPEQLYTFLCHQSPFITQAWFHRSTSSNCKLMSLWSVRDPVSEKQRKFLRFFWQTQPDGNFDSSLSSIEDDCIYMSCSPSGRRMIKFFQSKDKTSTKRRLEVWNHSTLESTIHCSEKLHGTFYFDEWFGGVAWSPDEQKVLYVAEQPTDPTTSFFDTDCKPEQKKGEQFIRQVDFGETYTGKRLATLFVFDMSQIYRVEGIDKEMAVSDPQWSPDGRHIVFVGRYLESYPLGVKYCYNRPSVLLFAKLALSKDHAQLEDIQYLTNPREEPLDWCARSPRFHPSGDWIVYLSTPKVPQDVHNGTSILGLIQCKPWKRITLIDISHPHNKNDFPGLYLHALPNNPWQDAQTLVLDSIWNSQSVLLRVKNVSPNITDSSQVDIQRIDTCGDGKDRENIFVLDVHFNNILLNASNPLCSPCLYLLRLDEDRIQDRIQLTDALNLSSALDWIEPTDLPQSDNMPSYDETFQAFVVYPRPSYLGKKMSLICYPHGGPHSSHLIQFQLGVVFLALRGYAVLMVNFRGSLGRGQESLTSLVGKIGYQDVEECVVATKWALNIIPTLSSETLVGALGGSHGGFLSAHLACQYPSIYRVAVLRNPVTNIVSMHSSTDIRDWCFTEIGYSTWQNEDKIQSLMAYPEMLDRMWKHSPVSHIHNCQAPTLLLLGGSDRRVPPSQGIEWHQLLRSKQIPTKLLWYPDSDHSISDSPSNDDAWIHTLLWLEEYLSKINGESGI</sequence>
<feature type="domain" description="Acylamino-acid-releasing enzyme N-terminal" evidence="10">
    <location>
        <begin position="21"/>
        <end position="390"/>
    </location>
</feature>
<dbReference type="EMBL" id="JANCYU010000030">
    <property type="protein sequence ID" value="KAK4525362.1"/>
    <property type="molecule type" value="Genomic_DNA"/>
</dbReference>
<dbReference type="Gene3D" id="2.120.10.30">
    <property type="entry name" value="TolB, C-terminal domain"/>
    <property type="match status" value="1"/>
</dbReference>
<dbReference type="GO" id="GO:0005737">
    <property type="term" value="C:cytoplasm"/>
    <property type="evidence" value="ECO:0007669"/>
    <property type="project" value="UniProtKB-SubCell"/>
</dbReference>
<dbReference type="Gene3D" id="3.40.50.1820">
    <property type="entry name" value="alpha/beta hydrolase"/>
    <property type="match status" value="1"/>
</dbReference>
<dbReference type="GO" id="GO:0006508">
    <property type="term" value="P:proteolysis"/>
    <property type="evidence" value="ECO:0007669"/>
    <property type="project" value="InterPro"/>
</dbReference>
<feature type="domain" description="Peptidase S9 prolyl oligopeptidase catalytic" evidence="9">
    <location>
        <begin position="508"/>
        <end position="729"/>
    </location>
</feature>
<evidence type="ECO:0000256" key="2">
    <source>
        <dbReference type="ARBA" id="ARBA00004496"/>
    </source>
</evidence>
<dbReference type="PANTHER" id="PTHR42776:SF4">
    <property type="entry name" value="ACYLAMINO-ACID-RELEASING ENZYME"/>
    <property type="match status" value="1"/>
</dbReference>
<evidence type="ECO:0000259" key="9">
    <source>
        <dbReference type="Pfam" id="PF00326"/>
    </source>
</evidence>
<proteinExistence type="inferred from homology"/>
<keyword evidence="8" id="KW-0378">Hydrolase</keyword>
<evidence type="ECO:0000256" key="1">
    <source>
        <dbReference type="ARBA" id="ARBA00000721"/>
    </source>
</evidence>
<comment type="caution">
    <text evidence="11">The sequence shown here is derived from an EMBL/GenBank/DDBJ whole genome shotgun (WGS) entry which is preliminary data.</text>
</comment>